<proteinExistence type="predicted"/>
<reference evidence="1 2" key="1">
    <citation type="journal article" date="2023" name="G3 (Bethesda)">
        <title>A chromosome-length genome assembly and annotation of blackberry (Rubus argutus, cv. 'Hillquist').</title>
        <authorList>
            <person name="Bruna T."/>
            <person name="Aryal R."/>
            <person name="Dudchenko O."/>
            <person name="Sargent D.J."/>
            <person name="Mead D."/>
            <person name="Buti M."/>
            <person name="Cavallini A."/>
            <person name="Hytonen T."/>
            <person name="Andres J."/>
            <person name="Pham M."/>
            <person name="Weisz D."/>
            <person name="Mascagni F."/>
            <person name="Usai G."/>
            <person name="Natali L."/>
            <person name="Bassil N."/>
            <person name="Fernandez G.E."/>
            <person name="Lomsadze A."/>
            <person name="Armour M."/>
            <person name="Olukolu B."/>
            <person name="Poorten T."/>
            <person name="Britton C."/>
            <person name="Davik J."/>
            <person name="Ashrafi H."/>
            <person name="Aiden E.L."/>
            <person name="Borodovsky M."/>
            <person name="Worthington M."/>
        </authorList>
    </citation>
    <scope>NUCLEOTIDE SEQUENCE [LARGE SCALE GENOMIC DNA]</scope>
    <source>
        <strain evidence="1">PI 553951</strain>
    </source>
</reference>
<dbReference type="AlphaFoldDB" id="A0AAW1VI39"/>
<dbReference type="EMBL" id="JBEDUW010000243">
    <property type="protein sequence ID" value="KAK9903023.1"/>
    <property type="molecule type" value="Genomic_DNA"/>
</dbReference>
<protein>
    <submittedName>
        <fullName evidence="1">Uncharacterized protein</fullName>
    </submittedName>
</protein>
<evidence type="ECO:0000313" key="2">
    <source>
        <dbReference type="Proteomes" id="UP001457282"/>
    </source>
</evidence>
<dbReference type="Proteomes" id="UP001457282">
    <property type="component" value="Unassembled WGS sequence"/>
</dbReference>
<evidence type="ECO:0000313" key="1">
    <source>
        <dbReference type="EMBL" id="KAK9903023.1"/>
    </source>
</evidence>
<organism evidence="1 2">
    <name type="scientific">Rubus argutus</name>
    <name type="common">Southern blackberry</name>
    <dbReference type="NCBI Taxonomy" id="59490"/>
    <lineage>
        <taxon>Eukaryota</taxon>
        <taxon>Viridiplantae</taxon>
        <taxon>Streptophyta</taxon>
        <taxon>Embryophyta</taxon>
        <taxon>Tracheophyta</taxon>
        <taxon>Spermatophyta</taxon>
        <taxon>Magnoliopsida</taxon>
        <taxon>eudicotyledons</taxon>
        <taxon>Gunneridae</taxon>
        <taxon>Pentapetalae</taxon>
        <taxon>rosids</taxon>
        <taxon>fabids</taxon>
        <taxon>Rosales</taxon>
        <taxon>Rosaceae</taxon>
        <taxon>Rosoideae</taxon>
        <taxon>Rosoideae incertae sedis</taxon>
        <taxon>Rubus</taxon>
    </lineage>
</organism>
<dbReference type="Pfam" id="PF14223">
    <property type="entry name" value="Retrotran_gag_2"/>
    <property type="match status" value="1"/>
</dbReference>
<gene>
    <name evidence="1" type="ORF">M0R45_001321</name>
</gene>
<keyword evidence="2" id="KW-1185">Reference proteome</keyword>
<name>A0AAW1VI39_RUBAR</name>
<comment type="caution">
    <text evidence="1">The sequence shown here is derived from an EMBL/GenBank/DDBJ whole genome shotgun (WGS) entry which is preliminary data.</text>
</comment>
<dbReference type="PANTHER" id="PTHR47481:SF34">
    <property type="entry name" value="CCHC-TYPE DOMAIN-CONTAINING PROTEIN"/>
    <property type="match status" value="1"/>
</dbReference>
<dbReference type="PANTHER" id="PTHR47481">
    <property type="match status" value="1"/>
</dbReference>
<sequence length="568" mass="63078">MKQKNELHNCLLSNFCNLISVRLDNSNYVTWKFLLETMLKGCGLLRYVDGSFPCPPQHMIREEDGVTSEMTQQYMNWEQNDSAVMSILAATLSSDALSFVVGCKTSRELWCLLKERYASISRSNRMRLKTIFQNLQKGSDSIDKYLLRVKIACDQLANVGVHMPDEDIIVTVLHGLPSEFAVMKTIIKTKKSLVSMQELRSLLLIAEDEIELAAKSTSFLSNQAMTTYGDNPRAVASSNVVRGVTENAGAALSSSCVTLSSSMKEKELASFPSGRAFSPSIVSRMQWRPGSSFPNQNEAALFCGRTDIVSDQRKRFLQRLQQVQQQGQCAIVSLPTLVGGNSKEFSVQQQASGQDFENFEKNFEMSFEKESLVSDLVDKKREDSVGTEVSHAEIQKFIQETKSVNEADCKEGIVDFIFTVLGKETESKNLFDVKKKQLVEEVTTTLAPANTTKNDERRIGYLGLQSGTKAAAPQLSIPTLPAPFISNNPSMTSTTSFGFSNHKTSLSATQVSSNLSEWQQVMFKKIEALLPQNTWQLPSTPLDSTSLHCRQASHSMKLCQSLPLINPG</sequence>
<accession>A0AAW1VI39</accession>